<evidence type="ECO:0000313" key="7">
    <source>
        <dbReference type="EMBL" id="KGF72239.1"/>
    </source>
</evidence>
<evidence type="ECO:0000259" key="6">
    <source>
        <dbReference type="Pfam" id="PF04116"/>
    </source>
</evidence>
<dbReference type="AlphaFoldDB" id="A0A098TJD8"/>
<reference evidence="7 8" key="1">
    <citation type="journal article" date="2014" name="Mol. Ecol.">
        <title>Evolution of Synechococcus.</title>
        <authorList>
            <person name="Dvorak P."/>
            <person name="Casamatta D."/>
            <person name="Hasler P."/>
            <person name="Poulickova A."/>
            <person name="Ondrej V."/>
            <person name="Sanges R."/>
        </authorList>
    </citation>
    <scope>NUCLEOTIDE SEQUENCE [LARGE SCALE GENOMIC DNA]</scope>
    <source>
        <strain evidence="7 8">CAUP A 1101</strain>
    </source>
</reference>
<feature type="domain" description="Fatty acid hydroxylase" evidence="6">
    <location>
        <begin position="114"/>
        <end position="246"/>
    </location>
</feature>
<feature type="transmembrane region" description="Helical" evidence="5">
    <location>
        <begin position="12"/>
        <end position="31"/>
    </location>
</feature>
<evidence type="ECO:0000256" key="4">
    <source>
        <dbReference type="ARBA" id="ARBA00023136"/>
    </source>
</evidence>
<comment type="subcellular location">
    <subcellularLocation>
        <location evidence="1">Membrane</location>
    </subcellularLocation>
</comment>
<keyword evidence="8" id="KW-1185">Reference proteome</keyword>
<dbReference type="Pfam" id="PF04116">
    <property type="entry name" value="FA_hydroxylase"/>
    <property type="match status" value="1"/>
</dbReference>
<dbReference type="GO" id="GO:0008610">
    <property type="term" value="P:lipid biosynthetic process"/>
    <property type="evidence" value="ECO:0007669"/>
    <property type="project" value="InterPro"/>
</dbReference>
<dbReference type="Proteomes" id="UP000030170">
    <property type="component" value="Unassembled WGS sequence"/>
</dbReference>
<feature type="transmembrane region" description="Helical" evidence="5">
    <location>
        <begin position="166"/>
        <end position="195"/>
    </location>
</feature>
<organism evidence="7 8">
    <name type="scientific">Neosynechococcus sphagnicola sy1</name>
    <dbReference type="NCBI Taxonomy" id="1497020"/>
    <lineage>
        <taxon>Bacteria</taxon>
        <taxon>Bacillati</taxon>
        <taxon>Cyanobacteriota</taxon>
        <taxon>Cyanophyceae</taxon>
        <taxon>Neosynechococcales</taxon>
        <taxon>Neosynechococcaceae</taxon>
        <taxon>Neosynechococcus</taxon>
    </lineage>
</organism>
<feature type="transmembrane region" description="Helical" evidence="5">
    <location>
        <begin position="67"/>
        <end position="90"/>
    </location>
</feature>
<evidence type="ECO:0000256" key="1">
    <source>
        <dbReference type="ARBA" id="ARBA00004370"/>
    </source>
</evidence>
<name>A0A098TJD8_9CYAN</name>
<accession>A0A098TJD8</accession>
<feature type="transmembrane region" description="Helical" evidence="5">
    <location>
        <begin position="102"/>
        <end position="124"/>
    </location>
</feature>
<comment type="caution">
    <text evidence="7">The sequence shown here is derived from an EMBL/GenBank/DDBJ whole genome shotgun (WGS) entry which is preliminary data.</text>
</comment>
<evidence type="ECO:0000313" key="8">
    <source>
        <dbReference type="Proteomes" id="UP000030170"/>
    </source>
</evidence>
<sequence length="266" mass="30827">MGKCKEIKLIEHSFGFYGIAFFGIILARYFLVAGGMYLCFYSPFIQSIVNPNLQRLAPDWRSVQWDIQLSVVSAGVFSLAAAFILLEYSWGITRLYSHSQQYGLWYLGVSYGAVLVLQDAYFYFTHRCFHHPSLFPWLHQGHHRSRYPTPLTSFAFDPLEAIVQSLFLIGIVFLIPLHFITLIAVLTTMTVWAVLNHLGIERLPTSFPHHWLGRWCIGPAHHSIHHRNYTLHYGLYFTFWDKLLGTQDPNYEKKFVEHLLDKVDGA</sequence>
<dbReference type="GO" id="GO:0016020">
    <property type="term" value="C:membrane"/>
    <property type="evidence" value="ECO:0007669"/>
    <property type="project" value="UniProtKB-SubCell"/>
</dbReference>
<dbReference type="GO" id="GO:0005506">
    <property type="term" value="F:iron ion binding"/>
    <property type="evidence" value="ECO:0007669"/>
    <property type="project" value="InterPro"/>
</dbReference>
<proteinExistence type="predicted"/>
<keyword evidence="2 5" id="KW-0812">Transmembrane</keyword>
<evidence type="ECO:0000256" key="5">
    <source>
        <dbReference type="SAM" id="Phobius"/>
    </source>
</evidence>
<keyword evidence="3 5" id="KW-1133">Transmembrane helix</keyword>
<evidence type="ECO:0000256" key="3">
    <source>
        <dbReference type="ARBA" id="ARBA00022989"/>
    </source>
</evidence>
<dbReference type="EMBL" id="JJML01000033">
    <property type="protein sequence ID" value="KGF72239.1"/>
    <property type="molecule type" value="Genomic_DNA"/>
</dbReference>
<dbReference type="PANTHER" id="PTHR11863">
    <property type="entry name" value="STEROL DESATURASE"/>
    <property type="match status" value="1"/>
</dbReference>
<protein>
    <submittedName>
        <fullName evidence="7">Sterol C5-desaturase</fullName>
    </submittedName>
</protein>
<dbReference type="InterPro" id="IPR050307">
    <property type="entry name" value="Sterol_Desaturase_Related"/>
</dbReference>
<evidence type="ECO:0000256" key="2">
    <source>
        <dbReference type="ARBA" id="ARBA00022692"/>
    </source>
</evidence>
<dbReference type="GO" id="GO:0016491">
    <property type="term" value="F:oxidoreductase activity"/>
    <property type="evidence" value="ECO:0007669"/>
    <property type="project" value="InterPro"/>
</dbReference>
<dbReference type="InterPro" id="IPR006694">
    <property type="entry name" value="Fatty_acid_hydroxylase"/>
</dbReference>
<dbReference type="STRING" id="1497020.DO97_11450"/>
<gene>
    <name evidence="7" type="ORF">DO97_11450</name>
</gene>
<keyword evidence="4 5" id="KW-0472">Membrane</keyword>